<dbReference type="STRING" id="81824.A9UX38"/>
<dbReference type="FunFam" id="1.20.58.200:FF:000001">
    <property type="entry name" value="Translin-associated factor X"/>
    <property type="match status" value="1"/>
</dbReference>
<comment type="subcellular location">
    <subcellularLocation>
        <location evidence="2">Cytoplasm</location>
    </subcellularLocation>
    <subcellularLocation>
        <location evidence="1">Nucleus</location>
    </subcellularLocation>
</comment>
<keyword evidence="9" id="KW-1185">Reference proteome</keyword>
<dbReference type="SUPFAM" id="SSF74784">
    <property type="entry name" value="Translin"/>
    <property type="match status" value="1"/>
</dbReference>
<dbReference type="Gene3D" id="1.20.58.190">
    <property type="entry name" value="Translin, domain 1"/>
    <property type="match status" value="1"/>
</dbReference>
<protein>
    <recommendedName>
        <fullName evidence="10">Translin</fullName>
    </recommendedName>
</protein>
<dbReference type="GO" id="GO:0004521">
    <property type="term" value="F:RNA endonuclease activity"/>
    <property type="evidence" value="ECO:0000318"/>
    <property type="project" value="GO_Central"/>
</dbReference>
<dbReference type="EMBL" id="CH991548">
    <property type="protein sequence ID" value="EDQ90324.1"/>
    <property type="molecule type" value="Genomic_DNA"/>
</dbReference>
<sequence length="276" mass="31198">MDQRKRQNGRGGGQGPKRSKADEPVLRDDASEVERQFFGYAKRLTDKHDRYERLVKLSRDVTIHSKRAIFILHRITAENKDTTLQEAREKLVEIRENLRAIARELQGHDPFLYARAFSPGLQEYIEAATFLAFNEDGRLATLAELEEAIAQPEKPSEPVEGDAGAEAPVALAIPPLDYILGIADLTGELMRMCINNLGDEALTSSIMTFVRQCFDAFRHLPHRMHDKDLRFKIDVLESSLKKIENACYTLTVRGTEIPKDQLLDSLRHQGSGADDN</sequence>
<name>A9UX38_MONBE</name>
<evidence type="ECO:0000256" key="4">
    <source>
        <dbReference type="ARBA" id="ARBA00022490"/>
    </source>
</evidence>
<dbReference type="InParanoid" id="A9UX38"/>
<evidence type="ECO:0000256" key="3">
    <source>
        <dbReference type="ARBA" id="ARBA00005902"/>
    </source>
</evidence>
<dbReference type="eggNOG" id="KOG3066">
    <property type="taxonomic scope" value="Eukaryota"/>
</dbReference>
<dbReference type="GO" id="GO:0003723">
    <property type="term" value="F:RNA binding"/>
    <property type="evidence" value="ECO:0000318"/>
    <property type="project" value="GO_Central"/>
</dbReference>
<comment type="similarity">
    <text evidence="3">Belongs to the translin family.</text>
</comment>
<evidence type="ECO:0000313" key="9">
    <source>
        <dbReference type="Proteomes" id="UP000001357"/>
    </source>
</evidence>
<dbReference type="CDD" id="cd14820">
    <property type="entry name" value="TRAX"/>
    <property type="match status" value="1"/>
</dbReference>
<dbReference type="GeneID" id="5890271"/>
<dbReference type="GO" id="GO:0005737">
    <property type="term" value="C:cytoplasm"/>
    <property type="evidence" value="ECO:0000318"/>
    <property type="project" value="GO_Central"/>
</dbReference>
<proteinExistence type="inferred from homology"/>
<dbReference type="InterPro" id="IPR016068">
    <property type="entry name" value="Translin_N"/>
</dbReference>
<evidence type="ECO:0000313" key="8">
    <source>
        <dbReference type="EMBL" id="EDQ90324.1"/>
    </source>
</evidence>
<feature type="compositionally biased region" description="Basic and acidic residues" evidence="7">
    <location>
        <begin position="19"/>
        <end position="28"/>
    </location>
</feature>
<dbReference type="InterPro" id="IPR002848">
    <property type="entry name" value="Translin_fam"/>
</dbReference>
<evidence type="ECO:0000256" key="6">
    <source>
        <dbReference type="SAM" id="Coils"/>
    </source>
</evidence>
<evidence type="ECO:0000256" key="2">
    <source>
        <dbReference type="ARBA" id="ARBA00004496"/>
    </source>
</evidence>
<keyword evidence="5" id="KW-0539">Nucleus</keyword>
<organism evidence="8 9">
    <name type="scientific">Monosiga brevicollis</name>
    <name type="common">Choanoflagellate</name>
    <dbReference type="NCBI Taxonomy" id="81824"/>
    <lineage>
        <taxon>Eukaryota</taxon>
        <taxon>Choanoflagellata</taxon>
        <taxon>Craspedida</taxon>
        <taxon>Salpingoecidae</taxon>
        <taxon>Monosiga</taxon>
    </lineage>
</organism>
<dbReference type="GO" id="GO:0005634">
    <property type="term" value="C:nucleus"/>
    <property type="evidence" value="ECO:0000318"/>
    <property type="project" value="GO_Central"/>
</dbReference>
<dbReference type="AlphaFoldDB" id="A9UX38"/>
<dbReference type="InterPro" id="IPR016069">
    <property type="entry name" value="Translin_C"/>
</dbReference>
<dbReference type="Pfam" id="PF01997">
    <property type="entry name" value="Translin"/>
    <property type="match status" value="1"/>
</dbReference>
<dbReference type="GO" id="GO:0043565">
    <property type="term" value="F:sequence-specific DNA binding"/>
    <property type="evidence" value="ECO:0007669"/>
    <property type="project" value="InterPro"/>
</dbReference>
<dbReference type="InterPro" id="IPR036081">
    <property type="entry name" value="Translin_sf"/>
</dbReference>
<evidence type="ECO:0008006" key="10">
    <source>
        <dbReference type="Google" id="ProtNLM"/>
    </source>
</evidence>
<evidence type="ECO:0000256" key="7">
    <source>
        <dbReference type="SAM" id="MobiDB-lite"/>
    </source>
</evidence>
<evidence type="ECO:0000256" key="1">
    <source>
        <dbReference type="ARBA" id="ARBA00004123"/>
    </source>
</evidence>
<keyword evidence="4" id="KW-0963">Cytoplasm</keyword>
<reference evidence="8 9" key="1">
    <citation type="journal article" date="2008" name="Nature">
        <title>The genome of the choanoflagellate Monosiga brevicollis and the origin of metazoans.</title>
        <authorList>
            <consortium name="JGI Sequencing"/>
            <person name="King N."/>
            <person name="Westbrook M.J."/>
            <person name="Young S.L."/>
            <person name="Kuo A."/>
            <person name="Abedin M."/>
            <person name="Chapman J."/>
            <person name="Fairclough S."/>
            <person name="Hellsten U."/>
            <person name="Isogai Y."/>
            <person name="Letunic I."/>
            <person name="Marr M."/>
            <person name="Pincus D."/>
            <person name="Putnam N."/>
            <person name="Rokas A."/>
            <person name="Wright K.J."/>
            <person name="Zuzow R."/>
            <person name="Dirks W."/>
            <person name="Good M."/>
            <person name="Goodstein D."/>
            <person name="Lemons D."/>
            <person name="Li W."/>
            <person name="Lyons J.B."/>
            <person name="Morris A."/>
            <person name="Nichols S."/>
            <person name="Richter D.J."/>
            <person name="Salamov A."/>
            <person name="Bork P."/>
            <person name="Lim W.A."/>
            <person name="Manning G."/>
            <person name="Miller W.T."/>
            <person name="McGinnis W."/>
            <person name="Shapiro H."/>
            <person name="Tjian R."/>
            <person name="Grigoriev I.V."/>
            <person name="Rokhsar D."/>
        </authorList>
    </citation>
    <scope>NUCLEOTIDE SEQUENCE [LARGE SCALE GENOMIC DNA]</scope>
    <source>
        <strain evidence="9">MX1 / ATCC 50154</strain>
    </source>
</reference>
<dbReference type="FunCoup" id="A9UX38">
    <property type="interactions" value="1600"/>
</dbReference>
<feature type="coiled-coil region" evidence="6">
    <location>
        <begin position="77"/>
        <end position="104"/>
    </location>
</feature>
<accession>A9UX38</accession>
<dbReference type="Proteomes" id="UP000001357">
    <property type="component" value="Unassembled WGS sequence"/>
</dbReference>
<feature type="region of interest" description="Disordered" evidence="7">
    <location>
        <begin position="1"/>
        <end position="28"/>
    </location>
</feature>
<keyword evidence="6" id="KW-0175">Coiled coil</keyword>
<dbReference type="RefSeq" id="XP_001745091.1">
    <property type="nucleotide sequence ID" value="XM_001745039.1"/>
</dbReference>
<evidence type="ECO:0000256" key="5">
    <source>
        <dbReference type="ARBA" id="ARBA00023242"/>
    </source>
</evidence>
<dbReference type="Gene3D" id="1.20.58.200">
    <property type="entry name" value="Translin, domain 2"/>
    <property type="match status" value="1"/>
</dbReference>
<dbReference type="PANTHER" id="PTHR10741">
    <property type="entry name" value="TRANSLIN AND TRANSLIN ASSOCIATED PROTEIN X"/>
    <property type="match status" value="1"/>
</dbReference>
<dbReference type="OMA" id="DTCMETC"/>
<gene>
    <name evidence="8" type="ORF">MONBRDRAFT_20699</name>
</gene>
<dbReference type="KEGG" id="mbr:MONBRDRAFT_20699"/>